<gene>
    <name evidence="2" type="ORF">F511_39876</name>
</gene>
<protein>
    <submittedName>
        <fullName evidence="2">Uncharacterized protein</fullName>
    </submittedName>
</protein>
<organism evidence="2 3">
    <name type="scientific">Dorcoceras hygrometricum</name>
    <dbReference type="NCBI Taxonomy" id="472368"/>
    <lineage>
        <taxon>Eukaryota</taxon>
        <taxon>Viridiplantae</taxon>
        <taxon>Streptophyta</taxon>
        <taxon>Embryophyta</taxon>
        <taxon>Tracheophyta</taxon>
        <taxon>Spermatophyta</taxon>
        <taxon>Magnoliopsida</taxon>
        <taxon>eudicotyledons</taxon>
        <taxon>Gunneridae</taxon>
        <taxon>Pentapetalae</taxon>
        <taxon>asterids</taxon>
        <taxon>lamiids</taxon>
        <taxon>Lamiales</taxon>
        <taxon>Gesneriaceae</taxon>
        <taxon>Didymocarpoideae</taxon>
        <taxon>Trichosporeae</taxon>
        <taxon>Loxocarpinae</taxon>
        <taxon>Dorcoceras</taxon>
    </lineage>
</organism>
<feature type="compositionally biased region" description="Basic and acidic residues" evidence="1">
    <location>
        <begin position="1"/>
        <end position="18"/>
    </location>
</feature>
<feature type="region of interest" description="Disordered" evidence="1">
    <location>
        <begin position="1"/>
        <end position="32"/>
    </location>
</feature>
<evidence type="ECO:0000313" key="2">
    <source>
        <dbReference type="EMBL" id="KZV54034.1"/>
    </source>
</evidence>
<evidence type="ECO:0000313" key="3">
    <source>
        <dbReference type="Proteomes" id="UP000250235"/>
    </source>
</evidence>
<dbReference type="Proteomes" id="UP000250235">
    <property type="component" value="Unassembled WGS sequence"/>
</dbReference>
<accession>A0A2Z7D351</accession>
<dbReference type="EMBL" id="KQ989651">
    <property type="protein sequence ID" value="KZV54034.1"/>
    <property type="molecule type" value="Genomic_DNA"/>
</dbReference>
<keyword evidence="3" id="KW-1185">Reference proteome</keyword>
<reference evidence="2 3" key="1">
    <citation type="journal article" date="2015" name="Proc. Natl. Acad. Sci. U.S.A.">
        <title>The resurrection genome of Boea hygrometrica: A blueprint for survival of dehydration.</title>
        <authorList>
            <person name="Xiao L."/>
            <person name="Yang G."/>
            <person name="Zhang L."/>
            <person name="Yang X."/>
            <person name="Zhao S."/>
            <person name="Ji Z."/>
            <person name="Zhou Q."/>
            <person name="Hu M."/>
            <person name="Wang Y."/>
            <person name="Chen M."/>
            <person name="Xu Y."/>
            <person name="Jin H."/>
            <person name="Xiao X."/>
            <person name="Hu G."/>
            <person name="Bao F."/>
            <person name="Hu Y."/>
            <person name="Wan P."/>
            <person name="Li L."/>
            <person name="Deng X."/>
            <person name="Kuang T."/>
            <person name="Xiang C."/>
            <person name="Zhu J.K."/>
            <person name="Oliver M.J."/>
            <person name="He Y."/>
        </authorList>
    </citation>
    <scope>NUCLEOTIDE SEQUENCE [LARGE SCALE GENOMIC DNA]</scope>
    <source>
        <strain evidence="3">cv. XS01</strain>
    </source>
</reference>
<sequence>MHEERYDSLRLQLNKEPRNSSTAPPLITNSAKKDEAKRKRCCDVVLGISRWISVDDVIGDVIIFSRWLESSSRKNQQSKLQWIQSQRKDFQTQCLSNQTQEDKSIIVEEDSGKAFDEPDASNSSIQSRAYLNQLLLYIQSRARGIPGAKNCRSSKAQQLKNESAAKQLTTYEELSKLDVNC</sequence>
<name>A0A2Z7D351_9LAMI</name>
<evidence type="ECO:0000256" key="1">
    <source>
        <dbReference type="SAM" id="MobiDB-lite"/>
    </source>
</evidence>
<feature type="compositionally biased region" description="Polar residues" evidence="1">
    <location>
        <begin position="19"/>
        <end position="30"/>
    </location>
</feature>
<proteinExistence type="predicted"/>
<dbReference type="AlphaFoldDB" id="A0A2Z7D351"/>